<feature type="transmembrane region" description="Helical" evidence="1">
    <location>
        <begin position="30"/>
        <end position="49"/>
    </location>
</feature>
<keyword evidence="1" id="KW-0812">Transmembrane</keyword>
<accession>A0A401W9D5</accession>
<reference evidence="2 3" key="1">
    <citation type="submission" date="2018-11" db="EMBL/GenBank/DDBJ databases">
        <title>Whole genome sequence of Streptomyces paromomycinus NBRC 15454(T).</title>
        <authorList>
            <person name="Komaki H."/>
            <person name="Tamura T."/>
        </authorList>
    </citation>
    <scope>NUCLEOTIDE SEQUENCE [LARGE SCALE GENOMIC DNA]</scope>
    <source>
        <strain evidence="2 3">NBRC 15454</strain>
    </source>
</reference>
<sequence>MLLGRILAILSLLCALAVTAIGLWRGDGWNIGLGAFSTCSAIVTVTVVWRARRR</sequence>
<name>A0A401W9D5_STREY</name>
<evidence type="ECO:0000313" key="2">
    <source>
        <dbReference type="EMBL" id="GCD45946.1"/>
    </source>
</evidence>
<evidence type="ECO:0000256" key="1">
    <source>
        <dbReference type="SAM" id="Phobius"/>
    </source>
</evidence>
<organism evidence="2 3">
    <name type="scientific">Streptomyces paromomycinus</name>
    <name type="common">Streptomyces rimosus subsp. paromomycinus</name>
    <dbReference type="NCBI Taxonomy" id="92743"/>
    <lineage>
        <taxon>Bacteria</taxon>
        <taxon>Bacillati</taxon>
        <taxon>Actinomycetota</taxon>
        <taxon>Actinomycetes</taxon>
        <taxon>Kitasatosporales</taxon>
        <taxon>Streptomycetaceae</taxon>
        <taxon>Streptomyces</taxon>
    </lineage>
</organism>
<dbReference type="RefSeq" id="WP_170251887.1">
    <property type="nucleotide sequence ID" value="NZ_BHZD01000001.1"/>
</dbReference>
<protein>
    <submittedName>
        <fullName evidence="2">Uncharacterized protein</fullName>
    </submittedName>
</protein>
<keyword evidence="3" id="KW-1185">Reference proteome</keyword>
<keyword evidence="1" id="KW-1133">Transmembrane helix</keyword>
<comment type="caution">
    <text evidence="2">The sequence shown here is derived from an EMBL/GenBank/DDBJ whole genome shotgun (WGS) entry which is preliminary data.</text>
</comment>
<evidence type="ECO:0000313" key="3">
    <source>
        <dbReference type="Proteomes" id="UP000286746"/>
    </source>
</evidence>
<dbReference type="Proteomes" id="UP000286746">
    <property type="component" value="Unassembled WGS sequence"/>
</dbReference>
<dbReference type="AlphaFoldDB" id="A0A401W9D5"/>
<gene>
    <name evidence="2" type="ORF">GKJPGBOP_05689</name>
</gene>
<dbReference type="EMBL" id="BHZD01000001">
    <property type="protein sequence ID" value="GCD45946.1"/>
    <property type="molecule type" value="Genomic_DNA"/>
</dbReference>
<proteinExistence type="predicted"/>
<keyword evidence="1" id="KW-0472">Membrane</keyword>